<keyword evidence="1" id="KW-0472">Membrane</keyword>
<dbReference type="OrthoDB" id="9792992at2"/>
<reference evidence="3 4" key="1">
    <citation type="journal article" date="2012" name="J. Bacteriol.">
        <title>Genome Sequence of Fibrella aestuarina BUZ 2T, a Filamentous Marine Bacterium.</title>
        <authorList>
            <person name="Filippini M."/>
            <person name="Qi W."/>
            <person name="Blom J."/>
            <person name="Goesmann A."/>
            <person name="Smits T.H."/>
            <person name="Bagheri H.C."/>
        </authorList>
    </citation>
    <scope>NUCLEOTIDE SEQUENCE [LARGE SCALE GENOMIC DNA]</scope>
    <source>
        <strain evidence="4">BUZ 2T</strain>
    </source>
</reference>
<dbReference type="InterPro" id="IPR050640">
    <property type="entry name" value="Bact_2-comp_sensor_kinase"/>
</dbReference>
<proteinExistence type="predicted"/>
<evidence type="ECO:0000313" key="4">
    <source>
        <dbReference type="Proteomes" id="UP000011058"/>
    </source>
</evidence>
<accession>I0K243</accession>
<dbReference type="GO" id="GO:0016020">
    <property type="term" value="C:membrane"/>
    <property type="evidence" value="ECO:0007669"/>
    <property type="project" value="InterPro"/>
</dbReference>
<name>I0K243_9BACT</name>
<dbReference type="KEGG" id="fae:FAES_0182"/>
<keyword evidence="1" id="KW-0812">Transmembrane</keyword>
<sequence>MQDTTRFRRFETYFLVGTVTIYVIRRLIGEINNYEGLYWSAVASQRGASVGILRQLEGYDHILNTNVPLIGGALLVLLAWFVFHQLAFPKLQQQVDDRQGWLLTGVAAGLLLTATLVYHYLKLYVRYQHDGAGNVIGLAVYSLYRKRTVLADAIGLGILLGTYELAFQYYQFLTYRIARELTAHFRLVSYLLLGGLALMALTFALNGHVPQTLWDRGSGLRDVLIMLCLGGQILALQQYVYAQLIPLLSQPRTSETALQINLATYLLSILLVTTALWGAATDFYFWAFDPLIVFSIVVIIGSVSIAYLRQVLNKEKVVLQTQVSAGAAELSSLRAQINPHFLFNALNSLYATALKEKSEKTAEGIQKLGDMMRFMLQENNRDRIPLDKEIEYLRNYIELQRLRIDESHDIAIRVTIQEPQQPVSIAPMLLTPFVENAFKHGISLRQPSWITVTLTLDATQLYFKVHNARHPKQQNDPEATNTGVGLANVRKRLDLIYPGQHQLVIQQSDQDYFVALTVPFLPNQAPVAGAATAA</sequence>
<feature type="transmembrane region" description="Helical" evidence="1">
    <location>
        <begin position="69"/>
        <end position="88"/>
    </location>
</feature>
<dbReference type="AlphaFoldDB" id="I0K243"/>
<dbReference type="eggNOG" id="COG2972">
    <property type="taxonomic scope" value="Bacteria"/>
</dbReference>
<dbReference type="STRING" id="1166018.FAES_0182"/>
<gene>
    <name evidence="3" type="ORF">FAES_0182</name>
</gene>
<evidence type="ECO:0000259" key="2">
    <source>
        <dbReference type="Pfam" id="PF06580"/>
    </source>
</evidence>
<dbReference type="PANTHER" id="PTHR34220:SF7">
    <property type="entry name" value="SENSOR HISTIDINE KINASE YPDA"/>
    <property type="match status" value="1"/>
</dbReference>
<dbReference type="Gene3D" id="3.30.565.10">
    <property type="entry name" value="Histidine kinase-like ATPase, C-terminal domain"/>
    <property type="match status" value="1"/>
</dbReference>
<dbReference type="HOGENOM" id="CLU_020473_1_2_10"/>
<dbReference type="GO" id="GO:0000155">
    <property type="term" value="F:phosphorelay sensor kinase activity"/>
    <property type="evidence" value="ECO:0007669"/>
    <property type="project" value="InterPro"/>
</dbReference>
<dbReference type="EMBL" id="HE796683">
    <property type="protein sequence ID" value="CCG98196.1"/>
    <property type="molecule type" value="Genomic_DNA"/>
</dbReference>
<feature type="transmembrane region" description="Helical" evidence="1">
    <location>
        <begin position="283"/>
        <end position="308"/>
    </location>
</feature>
<dbReference type="InterPro" id="IPR010559">
    <property type="entry name" value="Sig_transdc_His_kin_internal"/>
</dbReference>
<dbReference type="PANTHER" id="PTHR34220">
    <property type="entry name" value="SENSOR HISTIDINE KINASE YPDA"/>
    <property type="match status" value="1"/>
</dbReference>
<feature type="transmembrane region" description="Helical" evidence="1">
    <location>
        <begin position="224"/>
        <end position="248"/>
    </location>
</feature>
<keyword evidence="4" id="KW-1185">Reference proteome</keyword>
<dbReference type="PATRIC" id="fig|1166018.3.peg.184"/>
<feature type="transmembrane region" description="Helical" evidence="1">
    <location>
        <begin position="260"/>
        <end position="277"/>
    </location>
</feature>
<evidence type="ECO:0000313" key="3">
    <source>
        <dbReference type="EMBL" id="CCG98196.1"/>
    </source>
</evidence>
<feature type="domain" description="Signal transduction histidine kinase internal region" evidence="2">
    <location>
        <begin position="328"/>
        <end position="406"/>
    </location>
</feature>
<evidence type="ECO:0000256" key="1">
    <source>
        <dbReference type="SAM" id="Phobius"/>
    </source>
</evidence>
<protein>
    <submittedName>
        <fullName evidence="3">Sensor protein lytS</fullName>
    </submittedName>
</protein>
<keyword evidence="1" id="KW-1133">Transmembrane helix</keyword>
<dbReference type="SUPFAM" id="SSF55874">
    <property type="entry name" value="ATPase domain of HSP90 chaperone/DNA topoisomerase II/histidine kinase"/>
    <property type="match status" value="1"/>
</dbReference>
<organism evidence="3 4">
    <name type="scientific">Fibrella aestuarina BUZ 2</name>
    <dbReference type="NCBI Taxonomy" id="1166018"/>
    <lineage>
        <taxon>Bacteria</taxon>
        <taxon>Pseudomonadati</taxon>
        <taxon>Bacteroidota</taxon>
        <taxon>Cytophagia</taxon>
        <taxon>Cytophagales</taxon>
        <taxon>Spirosomataceae</taxon>
        <taxon>Fibrella</taxon>
    </lineage>
</organism>
<dbReference type="Proteomes" id="UP000011058">
    <property type="component" value="Chromosome"/>
</dbReference>
<feature type="transmembrane region" description="Helical" evidence="1">
    <location>
        <begin position="187"/>
        <end position="204"/>
    </location>
</feature>
<dbReference type="Pfam" id="PF06580">
    <property type="entry name" value="His_kinase"/>
    <property type="match status" value="1"/>
</dbReference>
<feature type="transmembrane region" description="Helical" evidence="1">
    <location>
        <begin position="100"/>
        <end position="121"/>
    </location>
</feature>
<dbReference type="InterPro" id="IPR036890">
    <property type="entry name" value="HATPase_C_sf"/>
</dbReference>
<dbReference type="RefSeq" id="WP_015329296.1">
    <property type="nucleotide sequence ID" value="NC_020054.1"/>
</dbReference>